<keyword evidence="3" id="KW-1185">Reference proteome</keyword>
<accession>A0ABX0P8R8</accession>
<protein>
    <submittedName>
        <fullName evidence="2">Prokaryotic E2 family E</fullName>
    </submittedName>
</protein>
<dbReference type="InterPro" id="IPR025701">
    <property type="entry name" value="UBQ-conjugat_E2_E"/>
</dbReference>
<name>A0ABX0P8R8_9BURK</name>
<dbReference type="Proteomes" id="UP000716322">
    <property type="component" value="Unassembled WGS sequence"/>
</dbReference>
<organism evidence="2 3">
    <name type="scientific">Telluria antibiotica</name>
    <dbReference type="NCBI Taxonomy" id="2717319"/>
    <lineage>
        <taxon>Bacteria</taxon>
        <taxon>Pseudomonadati</taxon>
        <taxon>Pseudomonadota</taxon>
        <taxon>Betaproteobacteria</taxon>
        <taxon>Burkholderiales</taxon>
        <taxon>Oxalobacteraceae</taxon>
        <taxon>Telluria group</taxon>
        <taxon>Telluria</taxon>
    </lineage>
</organism>
<sequence>MNTHSQPAANSQHEIGIHTAPSFVHELHLISDEQCTLRVCALPTALEPTGEDILSLAGRPATPEQVVLQLLHSGGMESIRLDERINLTQGNKFVVSSGDRMYRFTIDGKPYEWPHRFISGELLRTLAGNHPQTEIELIDPDGAVVVAFNERVDLALRGVETFVSRIKPQTWTLSIQGVLLEYTQPEVKVAEAMVRAGYDPNKSWHIYLIVHGQQKQEITSEFVVDLRQPGIEKIRLMLRDVNNGECDPLAPARAFQLLPKDHQYLDTLGLNWETVIEHDAAAGATRRWLLIHDYSLPGGFSQTKVLLALEIVMEYPAAQIDMFYFLPFVSLANGQEVPSTQVRATIKGATFQGWSRHRSGSSAWDPSCDSVQTQLALVESCLVKELSE</sequence>
<feature type="domain" description="Multi-ubiquitin" evidence="1">
    <location>
        <begin position="102"/>
        <end position="165"/>
    </location>
</feature>
<reference evidence="2 3" key="1">
    <citation type="submission" date="2020-03" db="EMBL/GenBank/DDBJ databases">
        <title>Genome sequence of strain Massilia sp. TW-1.</title>
        <authorList>
            <person name="Chaudhary D.K."/>
        </authorList>
    </citation>
    <scope>NUCLEOTIDE SEQUENCE [LARGE SCALE GENOMIC DNA]</scope>
    <source>
        <strain evidence="2 3">TW-1</strain>
    </source>
</reference>
<dbReference type="InterPro" id="IPR027802">
    <property type="entry name" value="Multi-ubiquitin_dom"/>
</dbReference>
<comment type="caution">
    <text evidence="2">The sequence shown here is derived from an EMBL/GenBank/DDBJ whole genome shotgun (WGS) entry which is preliminary data.</text>
</comment>
<gene>
    <name evidence="2" type="ORF">HAV22_05295</name>
</gene>
<dbReference type="RefSeq" id="WP_166857311.1">
    <property type="nucleotide sequence ID" value="NZ_JAAQOM010000003.1"/>
</dbReference>
<proteinExistence type="predicted"/>
<feature type="domain" description="Multi-ubiquitin" evidence="1">
    <location>
        <begin position="47"/>
        <end position="95"/>
    </location>
</feature>
<dbReference type="EMBL" id="JAAQOM010000003">
    <property type="protein sequence ID" value="NIA53069.1"/>
    <property type="molecule type" value="Genomic_DNA"/>
</dbReference>
<evidence type="ECO:0000313" key="2">
    <source>
        <dbReference type="EMBL" id="NIA53069.1"/>
    </source>
</evidence>
<dbReference type="Pfam" id="PF14452">
    <property type="entry name" value="Multi_ubiq"/>
    <property type="match status" value="2"/>
</dbReference>
<evidence type="ECO:0000259" key="1">
    <source>
        <dbReference type="Pfam" id="PF14452"/>
    </source>
</evidence>
<evidence type="ECO:0000313" key="3">
    <source>
        <dbReference type="Proteomes" id="UP000716322"/>
    </source>
</evidence>
<dbReference type="Pfam" id="PF14462">
    <property type="entry name" value="Prok-E2_E"/>
    <property type="match status" value="1"/>
</dbReference>